<dbReference type="PROSITE" id="PS50003">
    <property type="entry name" value="PH_DOMAIN"/>
    <property type="match status" value="1"/>
</dbReference>
<comment type="caution">
    <text evidence="2">The sequence shown here is derived from an EMBL/GenBank/DDBJ whole genome shotgun (WGS) entry which is preliminary data.</text>
</comment>
<name>A0AAD4QRQ0_9BILA</name>
<sequence length="123" mass="14241">MSRCLVHTLIRGKDQSDRDLWVRALERVIHDKSGYYKPQQEDPGVDLQKKIAHAEKQSQTLLEQVRKLEQISEKSDSERKKTLTEVLATTKQLQSIVDNSILVLRQVQRHLGTHLTEGDDKEK</sequence>
<protein>
    <submittedName>
        <fullName evidence="2">Oxysterol binding protein</fullName>
    </submittedName>
</protein>
<gene>
    <name evidence="2" type="ORF">DdX_20710</name>
</gene>
<evidence type="ECO:0000313" key="3">
    <source>
        <dbReference type="Proteomes" id="UP001201812"/>
    </source>
</evidence>
<accession>A0AAD4QRQ0</accession>
<dbReference type="Proteomes" id="UP001201812">
    <property type="component" value="Unassembled WGS sequence"/>
</dbReference>
<evidence type="ECO:0000313" key="2">
    <source>
        <dbReference type="EMBL" id="KAI1693363.1"/>
    </source>
</evidence>
<dbReference type="EMBL" id="JAKKPZ010000640">
    <property type="protein sequence ID" value="KAI1693363.1"/>
    <property type="molecule type" value="Genomic_DNA"/>
</dbReference>
<reference evidence="2" key="1">
    <citation type="submission" date="2022-01" db="EMBL/GenBank/DDBJ databases">
        <title>Genome Sequence Resource for Two Populations of Ditylenchus destructor, the Migratory Endoparasitic Phytonematode.</title>
        <authorList>
            <person name="Zhang H."/>
            <person name="Lin R."/>
            <person name="Xie B."/>
        </authorList>
    </citation>
    <scope>NUCLEOTIDE SEQUENCE</scope>
    <source>
        <strain evidence="2">BazhouSP</strain>
    </source>
</reference>
<dbReference type="InterPro" id="IPR001849">
    <property type="entry name" value="PH_domain"/>
</dbReference>
<organism evidence="2 3">
    <name type="scientific">Ditylenchus destructor</name>
    <dbReference type="NCBI Taxonomy" id="166010"/>
    <lineage>
        <taxon>Eukaryota</taxon>
        <taxon>Metazoa</taxon>
        <taxon>Ecdysozoa</taxon>
        <taxon>Nematoda</taxon>
        <taxon>Chromadorea</taxon>
        <taxon>Rhabditida</taxon>
        <taxon>Tylenchina</taxon>
        <taxon>Tylenchomorpha</taxon>
        <taxon>Sphaerularioidea</taxon>
        <taxon>Anguinidae</taxon>
        <taxon>Anguininae</taxon>
        <taxon>Ditylenchus</taxon>
    </lineage>
</organism>
<feature type="domain" description="PH" evidence="1">
    <location>
        <begin position="1"/>
        <end position="30"/>
    </location>
</feature>
<keyword evidence="3" id="KW-1185">Reference proteome</keyword>
<dbReference type="AlphaFoldDB" id="A0AAD4QRQ0"/>
<proteinExistence type="predicted"/>
<evidence type="ECO:0000259" key="1">
    <source>
        <dbReference type="PROSITE" id="PS50003"/>
    </source>
</evidence>